<feature type="non-terminal residue" evidence="1">
    <location>
        <position position="1"/>
    </location>
</feature>
<reference evidence="1" key="1">
    <citation type="journal article" date="2021" name="Evol. Appl.">
        <title>The genome of the Pyrenean desman and the effects of bottlenecks and inbreeding on the genomic landscape of an endangered species.</title>
        <authorList>
            <person name="Escoda L."/>
            <person name="Castresana J."/>
        </authorList>
    </citation>
    <scope>NUCLEOTIDE SEQUENCE</scope>
    <source>
        <strain evidence="1">IBE-C5619</strain>
    </source>
</reference>
<proteinExistence type="predicted"/>
<gene>
    <name evidence="1" type="ORF">J0S82_015937</name>
</gene>
<keyword evidence="2" id="KW-1185">Reference proteome</keyword>
<feature type="non-terminal residue" evidence="1">
    <location>
        <position position="84"/>
    </location>
</feature>
<dbReference type="Proteomes" id="UP000700334">
    <property type="component" value="Unassembled WGS sequence"/>
</dbReference>
<sequence>ELCMPLILTGDAVCRNLVHVVNYLKDNERKMDEADASLAERVIRLQRLFVERTWSLKESVYVYVTLKLSTTAKNRKGGRFASNP</sequence>
<name>A0A8J5ZQ80_GALPY</name>
<comment type="caution">
    <text evidence="1">The sequence shown here is derived from an EMBL/GenBank/DDBJ whole genome shotgun (WGS) entry which is preliminary data.</text>
</comment>
<dbReference type="AlphaFoldDB" id="A0A8J5ZQ80"/>
<evidence type="ECO:0000313" key="2">
    <source>
        <dbReference type="Proteomes" id="UP000700334"/>
    </source>
</evidence>
<organism evidence="1 2">
    <name type="scientific">Galemys pyrenaicus</name>
    <name type="common">Iberian desman</name>
    <name type="synonym">Pyrenean desman</name>
    <dbReference type="NCBI Taxonomy" id="202257"/>
    <lineage>
        <taxon>Eukaryota</taxon>
        <taxon>Metazoa</taxon>
        <taxon>Chordata</taxon>
        <taxon>Craniata</taxon>
        <taxon>Vertebrata</taxon>
        <taxon>Euteleostomi</taxon>
        <taxon>Mammalia</taxon>
        <taxon>Eutheria</taxon>
        <taxon>Laurasiatheria</taxon>
        <taxon>Eulipotyphla</taxon>
        <taxon>Talpidae</taxon>
        <taxon>Galemys</taxon>
    </lineage>
</organism>
<evidence type="ECO:0000313" key="1">
    <source>
        <dbReference type="EMBL" id="KAG8507839.1"/>
    </source>
</evidence>
<accession>A0A8J5ZQ80</accession>
<protein>
    <submittedName>
        <fullName evidence="1">Uncharacterized protein</fullName>
    </submittedName>
</protein>
<dbReference type="EMBL" id="JAGFMF010012082">
    <property type="protein sequence ID" value="KAG8507839.1"/>
    <property type="molecule type" value="Genomic_DNA"/>
</dbReference>